<dbReference type="InterPro" id="IPR035965">
    <property type="entry name" value="PAS-like_dom_sf"/>
</dbReference>
<keyword evidence="3" id="KW-0157">Chromophore</keyword>
<dbReference type="InterPro" id="IPR046347">
    <property type="entry name" value="bZIP_sf"/>
</dbReference>
<dbReference type="PROSITE" id="PS50217">
    <property type="entry name" value="BZIP"/>
    <property type="match status" value="1"/>
</dbReference>
<dbReference type="PANTHER" id="PTHR47429">
    <property type="entry name" value="PROTEIN TWIN LOV 1"/>
    <property type="match status" value="1"/>
</dbReference>
<evidence type="ECO:0000259" key="7">
    <source>
        <dbReference type="PROSITE" id="PS50217"/>
    </source>
</evidence>
<evidence type="ECO:0000256" key="1">
    <source>
        <dbReference type="ARBA" id="ARBA00022630"/>
    </source>
</evidence>
<evidence type="ECO:0000256" key="2">
    <source>
        <dbReference type="ARBA" id="ARBA00022643"/>
    </source>
</evidence>
<feature type="compositionally biased region" description="Basic and acidic residues" evidence="4">
    <location>
        <begin position="83"/>
        <end position="103"/>
    </location>
</feature>
<dbReference type="GO" id="GO:0005634">
    <property type="term" value="C:nucleus"/>
    <property type="evidence" value="ECO:0007669"/>
    <property type="project" value="TreeGrafter"/>
</dbReference>
<proteinExistence type="predicted"/>
<dbReference type="CDD" id="cd00130">
    <property type="entry name" value="PAS"/>
    <property type="match status" value="1"/>
</dbReference>
<dbReference type="AlphaFoldDB" id="A0A7S2SCX7"/>
<dbReference type="Gene3D" id="1.20.5.170">
    <property type="match status" value="1"/>
</dbReference>
<dbReference type="PROSITE" id="PS50113">
    <property type="entry name" value="PAC"/>
    <property type="match status" value="1"/>
</dbReference>
<dbReference type="EMBL" id="HBHJ01020441">
    <property type="protein sequence ID" value="CAD9696465.1"/>
    <property type="molecule type" value="Transcribed_RNA"/>
</dbReference>
<feature type="domain" description="PAC" evidence="6">
    <location>
        <begin position="250"/>
        <end position="304"/>
    </location>
</feature>
<accession>A0A7S2SCX7</accession>
<dbReference type="InterPro" id="IPR004827">
    <property type="entry name" value="bZIP"/>
</dbReference>
<organism evidence="8">
    <name type="scientific">Rhizochromulina marina</name>
    <dbReference type="NCBI Taxonomy" id="1034831"/>
    <lineage>
        <taxon>Eukaryota</taxon>
        <taxon>Sar</taxon>
        <taxon>Stramenopiles</taxon>
        <taxon>Ochrophyta</taxon>
        <taxon>Dictyochophyceae</taxon>
        <taxon>Rhizochromulinales</taxon>
        <taxon>Rhizochromulina</taxon>
    </lineage>
</organism>
<dbReference type="Gene3D" id="3.30.450.20">
    <property type="entry name" value="PAS domain"/>
    <property type="match status" value="1"/>
</dbReference>
<sequence>MFQTPVFAATGPMRAEEADSIDLNLVFADFFGSTDPFPGSPHSEDARDVAQGSDVMPLLPKKIGIGRAMPMVSVTSTSLGKRSRVEAKDATDKQKLERRERNREHAKRSRIRKKFLLESLQDQVATLRNENMSLRRVVKEKIPDKASQILEQCTTEFSALLASKTGTGLTRELAEQDFKLVQALLSAQQCFAVSDPSLPDNPIVYVSSGFLELTGYKLEQVLGRNCRFLQGPGTDPRSVDVIRRGVHAGRDTSVCLLNYKADGTPFWNQFFIAALRDADGNIVNFVGVQCEVDTQAEVEGKKGRKRPVDLLASLPSQVVAHN</sequence>
<dbReference type="SMART" id="SM00338">
    <property type="entry name" value="BRLZ"/>
    <property type="match status" value="1"/>
</dbReference>
<dbReference type="NCBIfam" id="TIGR00229">
    <property type="entry name" value="sensory_box"/>
    <property type="match status" value="1"/>
</dbReference>
<dbReference type="CDD" id="cd14809">
    <property type="entry name" value="bZIP_AUREO-like"/>
    <property type="match status" value="1"/>
</dbReference>
<evidence type="ECO:0000259" key="6">
    <source>
        <dbReference type="PROSITE" id="PS50113"/>
    </source>
</evidence>
<dbReference type="SUPFAM" id="SSF55785">
    <property type="entry name" value="PYP-like sensor domain (PAS domain)"/>
    <property type="match status" value="1"/>
</dbReference>
<protein>
    <recommendedName>
        <fullName evidence="9">LOV domain-containing protein</fullName>
    </recommendedName>
</protein>
<reference evidence="8" key="1">
    <citation type="submission" date="2021-01" db="EMBL/GenBank/DDBJ databases">
        <authorList>
            <person name="Corre E."/>
            <person name="Pelletier E."/>
            <person name="Niang G."/>
            <person name="Scheremetjew M."/>
            <person name="Finn R."/>
            <person name="Kale V."/>
            <person name="Holt S."/>
            <person name="Cochrane G."/>
            <person name="Meng A."/>
            <person name="Brown T."/>
            <person name="Cohen L."/>
        </authorList>
    </citation>
    <scope>NUCLEOTIDE SEQUENCE</scope>
    <source>
        <strain evidence="8">CCMP1243</strain>
    </source>
</reference>
<dbReference type="Pfam" id="PF00170">
    <property type="entry name" value="bZIP_1"/>
    <property type="match status" value="1"/>
</dbReference>
<dbReference type="SUPFAM" id="SSF57959">
    <property type="entry name" value="Leucine zipper domain"/>
    <property type="match status" value="1"/>
</dbReference>
<keyword evidence="1" id="KW-0285">Flavoprotein</keyword>
<dbReference type="GO" id="GO:0003700">
    <property type="term" value="F:DNA-binding transcription factor activity"/>
    <property type="evidence" value="ECO:0007669"/>
    <property type="project" value="InterPro"/>
</dbReference>
<dbReference type="Pfam" id="PF13426">
    <property type="entry name" value="PAS_9"/>
    <property type="match status" value="1"/>
</dbReference>
<evidence type="ECO:0000256" key="4">
    <source>
        <dbReference type="SAM" id="MobiDB-lite"/>
    </source>
</evidence>
<dbReference type="InterPro" id="IPR000014">
    <property type="entry name" value="PAS"/>
</dbReference>
<dbReference type="PANTHER" id="PTHR47429:SF2">
    <property type="entry name" value="PROTEIN TWIN LOV 1"/>
    <property type="match status" value="1"/>
</dbReference>
<name>A0A7S2SCX7_9STRA</name>
<dbReference type="PROSITE" id="PS50112">
    <property type="entry name" value="PAS"/>
    <property type="match status" value="1"/>
</dbReference>
<evidence type="ECO:0000313" key="8">
    <source>
        <dbReference type="EMBL" id="CAD9696465.1"/>
    </source>
</evidence>
<feature type="region of interest" description="Disordered" evidence="4">
    <location>
        <begin position="76"/>
        <end position="107"/>
    </location>
</feature>
<evidence type="ECO:0000256" key="3">
    <source>
        <dbReference type="ARBA" id="ARBA00022991"/>
    </source>
</evidence>
<keyword evidence="2" id="KW-0288">FMN</keyword>
<evidence type="ECO:0008006" key="9">
    <source>
        <dbReference type="Google" id="ProtNLM"/>
    </source>
</evidence>
<evidence type="ECO:0000259" key="5">
    <source>
        <dbReference type="PROSITE" id="PS50112"/>
    </source>
</evidence>
<dbReference type="InterPro" id="IPR000700">
    <property type="entry name" value="PAS-assoc_C"/>
</dbReference>
<gene>
    <name evidence="8" type="ORF">RMAR1173_LOCUS13537</name>
</gene>
<feature type="domain" description="PAS" evidence="5">
    <location>
        <begin position="200"/>
        <end position="225"/>
    </location>
</feature>
<dbReference type="FunFam" id="3.30.450.20:FF:000135">
    <property type="entry name" value="Ptaureo1a lov2 domain"/>
    <property type="match status" value="1"/>
</dbReference>
<feature type="domain" description="BZIP" evidence="7">
    <location>
        <begin position="92"/>
        <end position="140"/>
    </location>
</feature>